<dbReference type="InterPro" id="IPR023346">
    <property type="entry name" value="Lysozyme-like_dom_sf"/>
</dbReference>
<organism evidence="7 8">
    <name type="scientific">Buttiauxella brennerae ATCC 51605</name>
    <dbReference type="NCBI Taxonomy" id="1354251"/>
    <lineage>
        <taxon>Bacteria</taxon>
        <taxon>Pseudomonadati</taxon>
        <taxon>Pseudomonadota</taxon>
        <taxon>Gammaproteobacteria</taxon>
        <taxon>Enterobacterales</taxon>
        <taxon>Enterobacteriaceae</taxon>
        <taxon>Buttiauxella</taxon>
    </lineage>
</organism>
<evidence type="ECO:0000313" key="8">
    <source>
        <dbReference type="Proteomes" id="UP000078410"/>
    </source>
</evidence>
<dbReference type="PATRIC" id="fig|1354251.4.peg.2075"/>
<protein>
    <recommendedName>
        <fullName evidence="6">Lysozyme</fullName>
        <ecNumber evidence="6">3.2.1.17</ecNumber>
    </recommendedName>
</protein>
<evidence type="ECO:0000313" key="7">
    <source>
        <dbReference type="EMBL" id="OAT32113.1"/>
    </source>
</evidence>
<dbReference type="Proteomes" id="UP000078410">
    <property type="component" value="Unassembled WGS sequence"/>
</dbReference>
<dbReference type="PANTHER" id="PTHR38107:SF4">
    <property type="entry name" value="LYSOZYME"/>
    <property type="match status" value="1"/>
</dbReference>
<dbReference type="HAMAP" id="MF_04110">
    <property type="entry name" value="ENDOLYSIN_T4"/>
    <property type="match status" value="1"/>
</dbReference>
<keyword evidence="5 6" id="KW-0326">Glycosidase</keyword>
<dbReference type="GO" id="GO:0003796">
    <property type="term" value="F:lysozyme activity"/>
    <property type="evidence" value="ECO:0007669"/>
    <property type="project" value="UniProtKB-EC"/>
</dbReference>
<keyword evidence="8" id="KW-1185">Reference proteome</keyword>
<proteinExistence type="inferred from homology"/>
<keyword evidence="2 6" id="KW-0929">Antimicrobial</keyword>
<dbReference type="GO" id="GO:0031640">
    <property type="term" value="P:killing of cells of another organism"/>
    <property type="evidence" value="ECO:0007669"/>
    <property type="project" value="UniProtKB-KW"/>
</dbReference>
<dbReference type="SUPFAM" id="SSF53955">
    <property type="entry name" value="Lysozyme-like"/>
    <property type="match status" value="1"/>
</dbReference>
<dbReference type="GO" id="GO:0016998">
    <property type="term" value="P:cell wall macromolecule catabolic process"/>
    <property type="evidence" value="ECO:0007669"/>
    <property type="project" value="InterPro"/>
</dbReference>
<keyword evidence="3 6" id="KW-0081">Bacteriolytic enzyme</keyword>
<dbReference type="EMBL" id="LXER01000017">
    <property type="protein sequence ID" value="OAT32113.1"/>
    <property type="molecule type" value="Genomic_DNA"/>
</dbReference>
<evidence type="ECO:0000256" key="1">
    <source>
        <dbReference type="ARBA" id="ARBA00000632"/>
    </source>
</evidence>
<reference evidence="7 8" key="1">
    <citation type="submission" date="2016-04" db="EMBL/GenBank/DDBJ databases">
        <title>ATOL: Assembling a taxonomically balanced genome-scale reconstruction of the evolutionary history of the Enterobacteriaceae.</title>
        <authorList>
            <person name="Plunkett G.III."/>
            <person name="Neeno-Eckwall E.C."/>
            <person name="Glasner J.D."/>
            <person name="Perna N.T."/>
        </authorList>
    </citation>
    <scope>NUCLEOTIDE SEQUENCE [LARGE SCALE GENOMIC DNA]</scope>
    <source>
        <strain evidence="7 8">ATCC 51605</strain>
    </source>
</reference>
<evidence type="ECO:0000256" key="4">
    <source>
        <dbReference type="ARBA" id="ARBA00022801"/>
    </source>
</evidence>
<accession>A0A1B7IQT2</accession>
<evidence type="ECO:0000256" key="2">
    <source>
        <dbReference type="ARBA" id="ARBA00022529"/>
    </source>
</evidence>
<dbReference type="EC" id="3.2.1.17" evidence="6"/>
<evidence type="ECO:0000256" key="6">
    <source>
        <dbReference type="RuleBase" id="RU003788"/>
    </source>
</evidence>
<dbReference type="PANTHER" id="PTHR38107">
    <property type="match status" value="1"/>
</dbReference>
<dbReference type="GO" id="GO:0042742">
    <property type="term" value="P:defense response to bacterium"/>
    <property type="evidence" value="ECO:0007669"/>
    <property type="project" value="UniProtKB-KW"/>
</dbReference>
<comment type="caution">
    <text evidence="7">The sequence shown here is derived from an EMBL/GenBank/DDBJ whole genome shotgun (WGS) entry which is preliminary data.</text>
</comment>
<dbReference type="RefSeq" id="WP_064559068.1">
    <property type="nucleotide sequence ID" value="NZ_LXER01000017.1"/>
</dbReference>
<gene>
    <name evidence="7" type="ORF">M975_2005</name>
</gene>
<evidence type="ECO:0000256" key="3">
    <source>
        <dbReference type="ARBA" id="ARBA00022638"/>
    </source>
</evidence>
<comment type="catalytic activity">
    <reaction evidence="1 6">
        <text>Hydrolysis of (1-&gt;4)-beta-linkages between N-acetylmuramic acid and N-acetyl-D-glucosamine residues in a peptidoglycan and between N-acetyl-D-glucosamine residues in chitodextrins.</text>
        <dbReference type="EC" id="3.2.1.17"/>
    </reaction>
</comment>
<dbReference type="OrthoDB" id="8141296at2"/>
<dbReference type="CDD" id="cd16901">
    <property type="entry name" value="lyz_P1"/>
    <property type="match status" value="1"/>
</dbReference>
<dbReference type="InterPro" id="IPR034690">
    <property type="entry name" value="Endolysin_T4_type"/>
</dbReference>
<dbReference type="InterPro" id="IPR023347">
    <property type="entry name" value="Lysozyme_dom_sf"/>
</dbReference>
<dbReference type="GO" id="GO:0009253">
    <property type="term" value="P:peptidoglycan catabolic process"/>
    <property type="evidence" value="ECO:0007669"/>
    <property type="project" value="InterPro"/>
</dbReference>
<sequence length="171" mass="18465">MSAQIVKRCLVGVVLALAALVPDYPKLHTSPQGLALIADFEGCRLTPYQCSAGVWTSGIGHTAGVKLGKTITEQQAASNLVSDVLMVEKRLAACLTVMPPQNVYDALVSLGFNAGTGAICSSMMVSFINRQQWWQACHQLPRWIYVNGVISTGLENRRAREMAWCLKGAGK</sequence>
<keyword evidence="4 6" id="KW-0378">Hydrolase</keyword>
<name>A0A1B7IQT2_9ENTR</name>
<dbReference type="InterPro" id="IPR002196">
    <property type="entry name" value="Glyco_hydro_24"/>
</dbReference>
<dbReference type="AlphaFoldDB" id="A0A1B7IQT2"/>
<dbReference type="Pfam" id="PF00959">
    <property type="entry name" value="Phage_lysozyme"/>
    <property type="match status" value="1"/>
</dbReference>
<dbReference type="InterPro" id="IPR051018">
    <property type="entry name" value="Bacteriophage_GH24"/>
</dbReference>
<evidence type="ECO:0000256" key="5">
    <source>
        <dbReference type="ARBA" id="ARBA00023295"/>
    </source>
</evidence>
<dbReference type="Gene3D" id="1.10.530.40">
    <property type="match status" value="1"/>
</dbReference>
<comment type="similarity">
    <text evidence="6">Belongs to the glycosyl hydrolase 24 family.</text>
</comment>